<dbReference type="GO" id="GO:0008270">
    <property type="term" value="F:zinc ion binding"/>
    <property type="evidence" value="ECO:0007669"/>
    <property type="project" value="InterPro"/>
</dbReference>
<dbReference type="SUPFAM" id="SSF57884">
    <property type="entry name" value="Ada DNA repair protein, N-terminal domain (N-Ada 10)"/>
    <property type="match status" value="1"/>
</dbReference>
<keyword evidence="1" id="KW-0010">Activator</keyword>
<gene>
    <name evidence="3" type="ORF">HYN59_00485</name>
</gene>
<dbReference type="GO" id="GO:0006281">
    <property type="term" value="P:DNA repair"/>
    <property type="evidence" value="ECO:0007669"/>
    <property type="project" value="InterPro"/>
</dbReference>
<proteinExistence type="predicted"/>
<sequence length="79" mass="9190">MLQHLHVTDIALRAMIRKKQITFAGNSKAGIYGKLNCRSGKKLLRKNRVFFTDEAEALYHNYRPCGHCMKQEYSIFKTV</sequence>
<dbReference type="Pfam" id="PF02805">
    <property type="entry name" value="Ada_Zn_binding"/>
    <property type="match status" value="1"/>
</dbReference>
<reference evidence="3 4" key="1">
    <citation type="submission" date="2018-04" db="EMBL/GenBank/DDBJ databases">
        <title>Genome sequencing of Flavobacterium sp. HYN0059.</title>
        <authorList>
            <person name="Yi H."/>
            <person name="Baek C."/>
        </authorList>
    </citation>
    <scope>NUCLEOTIDE SEQUENCE [LARGE SCALE GENOMIC DNA]</scope>
    <source>
        <strain evidence="3 4">HYN0059</strain>
    </source>
</reference>
<dbReference type="OrthoDB" id="894286at2"/>
<protein>
    <submittedName>
        <fullName evidence="3">Metal-binding protein</fullName>
    </submittedName>
</protein>
<dbReference type="InterPro" id="IPR035451">
    <property type="entry name" value="Ada-like_dom_sf"/>
</dbReference>
<feature type="domain" description="Ada DNA repair metal-binding" evidence="2">
    <location>
        <begin position="23"/>
        <end position="68"/>
    </location>
</feature>
<dbReference type="GO" id="GO:0003677">
    <property type="term" value="F:DNA binding"/>
    <property type="evidence" value="ECO:0007669"/>
    <property type="project" value="InterPro"/>
</dbReference>
<dbReference type="KEGG" id="falb:HYN59_00485"/>
<dbReference type="InterPro" id="IPR004026">
    <property type="entry name" value="Ada_DNA_repair_Zn-bd"/>
</dbReference>
<dbReference type="GO" id="GO:0006355">
    <property type="term" value="P:regulation of DNA-templated transcription"/>
    <property type="evidence" value="ECO:0007669"/>
    <property type="project" value="InterPro"/>
</dbReference>
<organism evidence="3 4">
    <name type="scientific">Flavobacterium album</name>
    <dbReference type="NCBI Taxonomy" id="2175091"/>
    <lineage>
        <taxon>Bacteria</taxon>
        <taxon>Pseudomonadati</taxon>
        <taxon>Bacteroidota</taxon>
        <taxon>Flavobacteriia</taxon>
        <taxon>Flavobacteriales</taxon>
        <taxon>Flavobacteriaceae</taxon>
        <taxon>Flavobacterium</taxon>
    </lineage>
</organism>
<dbReference type="RefSeq" id="WP_108776399.1">
    <property type="nucleotide sequence ID" value="NZ_CP029186.1"/>
</dbReference>
<dbReference type="EMBL" id="CP029186">
    <property type="protein sequence ID" value="AWH83683.1"/>
    <property type="molecule type" value="Genomic_DNA"/>
</dbReference>
<name>A0A2S1QTG6_9FLAO</name>
<evidence type="ECO:0000259" key="2">
    <source>
        <dbReference type="Pfam" id="PF02805"/>
    </source>
</evidence>
<keyword evidence="4" id="KW-1185">Reference proteome</keyword>
<evidence type="ECO:0000313" key="3">
    <source>
        <dbReference type="EMBL" id="AWH83683.1"/>
    </source>
</evidence>
<accession>A0A2S1QTG6</accession>
<dbReference type="GO" id="GO:0008168">
    <property type="term" value="F:methyltransferase activity"/>
    <property type="evidence" value="ECO:0007669"/>
    <property type="project" value="InterPro"/>
</dbReference>
<evidence type="ECO:0000256" key="1">
    <source>
        <dbReference type="ARBA" id="ARBA00023159"/>
    </source>
</evidence>
<dbReference type="Proteomes" id="UP000244929">
    <property type="component" value="Chromosome"/>
</dbReference>
<dbReference type="Gene3D" id="3.40.10.10">
    <property type="entry name" value="DNA Methylphosphotriester Repair Domain"/>
    <property type="match status" value="1"/>
</dbReference>
<evidence type="ECO:0000313" key="4">
    <source>
        <dbReference type="Proteomes" id="UP000244929"/>
    </source>
</evidence>
<dbReference type="AlphaFoldDB" id="A0A2S1QTG6"/>